<keyword evidence="10" id="KW-1185">Reference proteome</keyword>
<proteinExistence type="inferred from homology"/>
<accession>A0A2N9YAP6</accession>
<name>A0A2N9YAP6_9GAMM</name>
<keyword evidence="4" id="KW-0812">Transmembrane</keyword>
<keyword evidence="5 8" id="KW-0732">Signal</keyword>
<evidence type="ECO:0000256" key="6">
    <source>
        <dbReference type="ARBA" id="ARBA00023136"/>
    </source>
</evidence>
<comment type="subcellular location">
    <subcellularLocation>
        <location evidence="1">Cell outer membrane</location>
        <topology evidence="1">Multi-pass membrane protein</topology>
    </subcellularLocation>
</comment>
<dbReference type="Proteomes" id="UP000234271">
    <property type="component" value="Chromosome"/>
</dbReference>
<dbReference type="AlphaFoldDB" id="A0A2N9YAP6"/>
<evidence type="ECO:0000256" key="4">
    <source>
        <dbReference type="ARBA" id="ARBA00022692"/>
    </source>
</evidence>
<evidence type="ECO:0000256" key="8">
    <source>
        <dbReference type="SAM" id="SignalP"/>
    </source>
</evidence>
<dbReference type="OrthoDB" id="19849at2"/>
<dbReference type="GO" id="GO:0015483">
    <property type="term" value="F:long-chain fatty acid transporting porin activity"/>
    <property type="evidence" value="ECO:0007669"/>
    <property type="project" value="TreeGrafter"/>
</dbReference>
<dbReference type="PANTHER" id="PTHR35093:SF8">
    <property type="entry name" value="OUTER MEMBRANE PROTEIN NMB0088-RELATED"/>
    <property type="match status" value="1"/>
</dbReference>
<evidence type="ECO:0000256" key="7">
    <source>
        <dbReference type="ARBA" id="ARBA00023237"/>
    </source>
</evidence>
<keyword evidence="6" id="KW-0472">Membrane</keyword>
<dbReference type="STRING" id="288004.AL038_04420"/>
<keyword evidence="3" id="KW-1134">Transmembrane beta strand</keyword>
<feature type="chain" id="PRO_5014680003" evidence="8">
    <location>
        <begin position="24"/>
        <end position="430"/>
    </location>
</feature>
<evidence type="ECO:0000256" key="2">
    <source>
        <dbReference type="ARBA" id="ARBA00008163"/>
    </source>
</evidence>
<organism evidence="9 10">
    <name type="scientific">Beggiatoa leptomitoformis</name>
    <dbReference type="NCBI Taxonomy" id="288004"/>
    <lineage>
        <taxon>Bacteria</taxon>
        <taxon>Pseudomonadati</taxon>
        <taxon>Pseudomonadota</taxon>
        <taxon>Gammaproteobacteria</taxon>
        <taxon>Thiotrichales</taxon>
        <taxon>Thiotrichaceae</taxon>
        <taxon>Beggiatoa</taxon>
    </lineage>
</organism>
<evidence type="ECO:0000256" key="1">
    <source>
        <dbReference type="ARBA" id="ARBA00004571"/>
    </source>
</evidence>
<keyword evidence="7" id="KW-0998">Cell outer membrane</keyword>
<dbReference type="Pfam" id="PF03349">
    <property type="entry name" value="Toluene_X"/>
    <property type="match status" value="1"/>
</dbReference>
<comment type="similarity">
    <text evidence="2">Belongs to the OmpP1/FadL family.</text>
</comment>
<dbReference type="EMBL" id="CP018889">
    <property type="protein sequence ID" value="AUI67514.1"/>
    <property type="molecule type" value="Genomic_DNA"/>
</dbReference>
<evidence type="ECO:0000313" key="10">
    <source>
        <dbReference type="Proteomes" id="UP000234271"/>
    </source>
</evidence>
<dbReference type="RefSeq" id="WP_062149581.1">
    <property type="nucleotide sequence ID" value="NZ_CP012373.2"/>
</dbReference>
<gene>
    <name evidence="9" type="ORF">BLE401_01585</name>
</gene>
<evidence type="ECO:0000313" key="9">
    <source>
        <dbReference type="EMBL" id="AUI67514.1"/>
    </source>
</evidence>
<dbReference type="Gene3D" id="2.40.160.60">
    <property type="entry name" value="Outer membrane protein transport protein (OMPP1/FadL/TodX)"/>
    <property type="match status" value="1"/>
</dbReference>
<feature type="signal peptide" evidence="8">
    <location>
        <begin position="1"/>
        <end position="23"/>
    </location>
</feature>
<evidence type="ECO:0000256" key="5">
    <source>
        <dbReference type="ARBA" id="ARBA00022729"/>
    </source>
</evidence>
<dbReference type="KEGG" id="blep:AL038_04420"/>
<dbReference type="PANTHER" id="PTHR35093">
    <property type="entry name" value="OUTER MEMBRANE PROTEIN NMB0088-RELATED"/>
    <property type="match status" value="1"/>
</dbReference>
<dbReference type="GO" id="GO:0009279">
    <property type="term" value="C:cell outer membrane"/>
    <property type="evidence" value="ECO:0007669"/>
    <property type="project" value="UniProtKB-SubCell"/>
</dbReference>
<protein>
    <submittedName>
        <fullName evidence="9">Transporter</fullName>
    </submittedName>
</protein>
<sequence>MQLKKTYIIISLLLTTQSPCLWATNGYLAHGFGTKSKALAGAGVALPLEGLSAGTNPALMVGVGNRFEMGLSIFSPRRSYTADDNGSSVPPPLGPATITPGTYDSDKEYFPIPYITYNKLLNEYSSIGVAISGNGGMNTEYPTTVFAPFNNPYGQASSPTGVDLAQIFMGIPYAYKINAQHTIGIMPIVAVQWFKAYGLAPFSPFSNAPESLTNNGYDYSYGGGLRVGWFGELTEQFSVGASYQSRLYMSAFDDYKGLFAEQGDFDTPPTFTIGTAFKATPELTFLLDWQRIEFSDVAAISNASDLTFTFGDTLLGTDNGLGFGWKDTDVIKFGVQWEYNEDWTLRAGYSHATSVIPSTQALFNILAPATISQHITFGFSHLLDKQNELNLSFMYAPEKTINGTNPNTGTQTGSIQLQEYELELGWSLRF</sequence>
<evidence type="ECO:0000256" key="3">
    <source>
        <dbReference type="ARBA" id="ARBA00022452"/>
    </source>
</evidence>
<dbReference type="SUPFAM" id="SSF56935">
    <property type="entry name" value="Porins"/>
    <property type="match status" value="1"/>
</dbReference>
<reference evidence="10" key="1">
    <citation type="submission" date="2016-12" db="EMBL/GenBank/DDBJ databases">
        <title>Complete Genome Sequence of Beggiatoa leptomitiformis D-401.</title>
        <authorList>
            <person name="Fomenkov A."/>
            <person name="Vincze T."/>
            <person name="Grabovich M."/>
            <person name="Anton B.P."/>
            <person name="Dubinina G."/>
            <person name="Orlova M."/>
            <person name="Belousova E."/>
            <person name="Roberts R.J."/>
        </authorList>
    </citation>
    <scope>NUCLEOTIDE SEQUENCE [LARGE SCALE GENOMIC DNA]</scope>
    <source>
        <strain evidence="10">D-401</strain>
    </source>
</reference>
<dbReference type="InterPro" id="IPR005017">
    <property type="entry name" value="OMPP1/FadL/TodX"/>
</dbReference>